<feature type="compositionally biased region" description="Polar residues" evidence="2">
    <location>
        <begin position="13"/>
        <end position="22"/>
    </location>
</feature>
<dbReference type="Pfam" id="PF12796">
    <property type="entry name" value="Ank_2"/>
    <property type="match status" value="1"/>
</dbReference>
<dbReference type="Gene3D" id="1.25.40.20">
    <property type="entry name" value="Ankyrin repeat-containing domain"/>
    <property type="match status" value="1"/>
</dbReference>
<keyword evidence="4" id="KW-1185">Reference proteome</keyword>
<reference evidence="3" key="1">
    <citation type="journal article" date="2023" name="GigaByte">
        <title>Genome assembly of the bearded iris, Iris pallida Lam.</title>
        <authorList>
            <person name="Bruccoleri R.E."/>
            <person name="Oakeley E.J."/>
            <person name="Faust A.M.E."/>
            <person name="Altorfer M."/>
            <person name="Dessus-Babus S."/>
            <person name="Burckhardt D."/>
            <person name="Oertli M."/>
            <person name="Naumann U."/>
            <person name="Petersen F."/>
            <person name="Wong J."/>
        </authorList>
    </citation>
    <scope>NUCLEOTIDE SEQUENCE</scope>
    <source>
        <strain evidence="3">GSM-AAB239-AS_SAM_17_03QT</strain>
    </source>
</reference>
<dbReference type="PANTHER" id="PTHR22677:SF4">
    <property type="entry name" value="USHER SYNDROME TYPE-1G PROTEIN-LIKE PROTEIN"/>
    <property type="match status" value="1"/>
</dbReference>
<dbReference type="AlphaFoldDB" id="A0AAX6HC91"/>
<dbReference type="SUPFAM" id="SSF48403">
    <property type="entry name" value="Ankyrin repeat"/>
    <property type="match status" value="1"/>
</dbReference>
<dbReference type="PIRSF" id="PIRSF000654">
    <property type="entry name" value="Integrin-linked_kinase"/>
    <property type="match status" value="1"/>
</dbReference>
<feature type="repeat" description="ANK" evidence="1">
    <location>
        <begin position="110"/>
        <end position="142"/>
    </location>
</feature>
<comment type="caution">
    <text evidence="3">The sequence shown here is derived from an EMBL/GenBank/DDBJ whole genome shotgun (WGS) entry which is preliminary data.</text>
</comment>
<evidence type="ECO:0000256" key="1">
    <source>
        <dbReference type="PROSITE-ProRule" id="PRU00023"/>
    </source>
</evidence>
<reference evidence="3" key="2">
    <citation type="submission" date="2023-04" db="EMBL/GenBank/DDBJ databases">
        <authorList>
            <person name="Bruccoleri R.E."/>
            <person name="Oakeley E.J."/>
            <person name="Faust A.-M."/>
            <person name="Dessus-Babus S."/>
            <person name="Altorfer M."/>
            <person name="Burckhardt D."/>
            <person name="Oertli M."/>
            <person name="Naumann U."/>
            <person name="Petersen F."/>
            <person name="Wong J."/>
        </authorList>
    </citation>
    <scope>NUCLEOTIDE SEQUENCE</scope>
    <source>
        <strain evidence="3">GSM-AAB239-AS_SAM_17_03QT</strain>
        <tissue evidence="3">Leaf</tissue>
    </source>
</reference>
<protein>
    <submittedName>
        <fullName evidence="3">Serine/threonine-protein kinase STY17-like</fullName>
    </submittedName>
</protein>
<evidence type="ECO:0000313" key="4">
    <source>
        <dbReference type="Proteomes" id="UP001140949"/>
    </source>
</evidence>
<keyword evidence="3" id="KW-0418">Kinase</keyword>
<evidence type="ECO:0000256" key="2">
    <source>
        <dbReference type="SAM" id="MobiDB-lite"/>
    </source>
</evidence>
<keyword evidence="1" id="KW-0040">ANK repeat</keyword>
<sequence length="241" mass="26317">MEVVAQPKRGISRQLSGGSNRSAAPRSRLSFHRQASLDPRLSNASRFIFGRQSSLDPHRRSPLAAAEDLPAVPDNLDATMQLLFVAHRGDAAGVGEMLGEGVDVNSIDLDGRTALHIAACEGHVEVAKLLLANGANFDSRDRWGSTPAADAKYYGNIQVYNILKAQGANITNTRKTPMTVSNPRDVPEYEVNPGELQFRRGEDIFKACSILSLHHKHLSSGQVERDKGFSESTGQRKIFRS</sequence>
<dbReference type="FunFam" id="1.25.40.20:FF:000211">
    <property type="entry name" value="Integrin-linked protein kinase 1"/>
    <property type="match status" value="1"/>
</dbReference>
<dbReference type="SMART" id="SM00248">
    <property type="entry name" value="ANK"/>
    <property type="match status" value="2"/>
</dbReference>
<dbReference type="PROSITE" id="PS50297">
    <property type="entry name" value="ANK_REP_REGION"/>
    <property type="match status" value="1"/>
</dbReference>
<dbReference type="PANTHER" id="PTHR22677">
    <property type="entry name" value="ANKYRIN REPEAT DOMAIN-CONTAINING PROTEIN 60"/>
    <property type="match status" value="1"/>
</dbReference>
<dbReference type="PROSITE" id="PS50088">
    <property type="entry name" value="ANK_REPEAT"/>
    <property type="match status" value="1"/>
</dbReference>
<dbReference type="Proteomes" id="UP001140949">
    <property type="component" value="Unassembled WGS sequence"/>
</dbReference>
<keyword evidence="3" id="KW-0808">Transferase</keyword>
<proteinExistence type="predicted"/>
<evidence type="ECO:0000313" key="3">
    <source>
        <dbReference type="EMBL" id="KAJ6838288.1"/>
    </source>
</evidence>
<dbReference type="InterPro" id="IPR036770">
    <property type="entry name" value="Ankyrin_rpt-contain_sf"/>
</dbReference>
<accession>A0AAX6HC91</accession>
<dbReference type="EMBL" id="JANAVB010010796">
    <property type="protein sequence ID" value="KAJ6838288.1"/>
    <property type="molecule type" value="Genomic_DNA"/>
</dbReference>
<dbReference type="GO" id="GO:0016301">
    <property type="term" value="F:kinase activity"/>
    <property type="evidence" value="ECO:0007669"/>
    <property type="project" value="UniProtKB-KW"/>
</dbReference>
<dbReference type="PRINTS" id="PR01415">
    <property type="entry name" value="ANKYRIN"/>
</dbReference>
<organism evidence="3 4">
    <name type="scientific">Iris pallida</name>
    <name type="common">Sweet iris</name>
    <dbReference type="NCBI Taxonomy" id="29817"/>
    <lineage>
        <taxon>Eukaryota</taxon>
        <taxon>Viridiplantae</taxon>
        <taxon>Streptophyta</taxon>
        <taxon>Embryophyta</taxon>
        <taxon>Tracheophyta</taxon>
        <taxon>Spermatophyta</taxon>
        <taxon>Magnoliopsida</taxon>
        <taxon>Liliopsida</taxon>
        <taxon>Asparagales</taxon>
        <taxon>Iridaceae</taxon>
        <taxon>Iridoideae</taxon>
        <taxon>Irideae</taxon>
        <taxon>Iris</taxon>
    </lineage>
</organism>
<feature type="region of interest" description="Disordered" evidence="2">
    <location>
        <begin position="222"/>
        <end position="241"/>
    </location>
</feature>
<dbReference type="InterPro" id="IPR002110">
    <property type="entry name" value="Ankyrin_rpt"/>
</dbReference>
<gene>
    <name evidence="3" type="ORF">M6B38_320375</name>
</gene>
<name>A0AAX6HC91_IRIPA</name>
<feature type="region of interest" description="Disordered" evidence="2">
    <location>
        <begin position="1"/>
        <end position="35"/>
    </location>
</feature>
<dbReference type="InterPro" id="IPR039323">
    <property type="entry name" value="ANKRD_45/46/60"/>
</dbReference>